<gene>
    <name evidence="4" type="ORF">GCM10010507_61890</name>
</gene>
<dbReference type="InterPro" id="IPR029039">
    <property type="entry name" value="Flavoprotein-like_sf"/>
</dbReference>
<dbReference type="Proteomes" id="UP000646244">
    <property type="component" value="Unassembled WGS sequence"/>
</dbReference>
<evidence type="ECO:0000313" key="4">
    <source>
        <dbReference type="EMBL" id="GHC74129.1"/>
    </source>
</evidence>
<reference evidence="4" key="2">
    <citation type="submission" date="2020-09" db="EMBL/GenBank/DDBJ databases">
        <authorList>
            <person name="Sun Q."/>
            <person name="Ohkuma M."/>
        </authorList>
    </citation>
    <scope>NUCLEOTIDE SEQUENCE</scope>
    <source>
        <strain evidence="4">JCM 4633</strain>
    </source>
</reference>
<dbReference type="AlphaFoldDB" id="A0A918WRP2"/>
<accession>A0A918WRP2</accession>
<organism evidence="4 5">
    <name type="scientific">Streptomyces cinnamoneus</name>
    <name type="common">Streptoverticillium cinnamoneum</name>
    <dbReference type="NCBI Taxonomy" id="53446"/>
    <lineage>
        <taxon>Bacteria</taxon>
        <taxon>Bacillati</taxon>
        <taxon>Actinomycetota</taxon>
        <taxon>Actinomycetes</taxon>
        <taxon>Kitasatosporales</taxon>
        <taxon>Streptomycetaceae</taxon>
        <taxon>Streptomyces</taxon>
        <taxon>Streptomyces cinnamoneus group</taxon>
    </lineage>
</organism>
<evidence type="ECO:0000256" key="1">
    <source>
        <dbReference type="ARBA" id="ARBA00022630"/>
    </source>
</evidence>
<proteinExistence type="predicted"/>
<dbReference type="SUPFAM" id="SSF52218">
    <property type="entry name" value="Flavoproteins"/>
    <property type="match status" value="1"/>
</dbReference>
<keyword evidence="1" id="KW-0285">Flavoprotein</keyword>
<dbReference type="EMBL" id="BMVB01000044">
    <property type="protein sequence ID" value="GHC74129.1"/>
    <property type="molecule type" value="Genomic_DNA"/>
</dbReference>
<dbReference type="PANTHER" id="PTHR43278">
    <property type="entry name" value="NAD(P)H-DEPENDENT FMN-CONTAINING OXIDOREDUCTASE YWQN-RELATED"/>
    <property type="match status" value="1"/>
</dbReference>
<dbReference type="InterPro" id="IPR003680">
    <property type="entry name" value="Flavodoxin_fold"/>
</dbReference>
<protein>
    <submittedName>
        <fullName evidence="4">Flavodoxin</fullName>
    </submittedName>
</protein>
<reference evidence="4" key="1">
    <citation type="journal article" date="2014" name="Int. J. Syst. Evol. Microbiol.">
        <title>Complete genome sequence of Corynebacterium casei LMG S-19264T (=DSM 44701T), isolated from a smear-ripened cheese.</title>
        <authorList>
            <consortium name="US DOE Joint Genome Institute (JGI-PGF)"/>
            <person name="Walter F."/>
            <person name="Albersmeier A."/>
            <person name="Kalinowski J."/>
            <person name="Ruckert C."/>
        </authorList>
    </citation>
    <scope>NUCLEOTIDE SEQUENCE</scope>
    <source>
        <strain evidence="4">JCM 4633</strain>
    </source>
</reference>
<comment type="caution">
    <text evidence="4">The sequence shown here is derived from an EMBL/GenBank/DDBJ whole genome shotgun (WGS) entry which is preliminary data.</text>
</comment>
<evidence type="ECO:0000259" key="3">
    <source>
        <dbReference type="Pfam" id="PF02525"/>
    </source>
</evidence>
<evidence type="ECO:0000313" key="5">
    <source>
        <dbReference type="Proteomes" id="UP000646244"/>
    </source>
</evidence>
<dbReference type="Gene3D" id="3.40.50.360">
    <property type="match status" value="1"/>
</dbReference>
<dbReference type="RefSeq" id="WP_190113255.1">
    <property type="nucleotide sequence ID" value="NZ_BMVB01000044.1"/>
</dbReference>
<keyword evidence="2" id="KW-0288">FMN</keyword>
<evidence type="ECO:0000256" key="2">
    <source>
        <dbReference type="ARBA" id="ARBA00022643"/>
    </source>
</evidence>
<dbReference type="Pfam" id="PF02525">
    <property type="entry name" value="Flavodoxin_2"/>
    <property type="match status" value="1"/>
</dbReference>
<sequence length="203" mass="22370">MTDADGRRDHDQAQRTGHADPARSFLFLLGSARADGNTEALAREAAAQLPSHTAQRWLRLSELPLPAFEDLRHTEGRTRTEPAGNERLLLDATLEATDLVVVSPLYWYSVSSGTKLYMDHWGAWLHLPEVRFKQRMRGKTLWAITTTSHDDSAPADPLVGMLRSSAEYLGMHWGGSLIGHGNRPGDVLRSDTAALADAKSLFG</sequence>
<feature type="domain" description="Flavodoxin-like fold" evidence="3">
    <location>
        <begin position="26"/>
        <end position="185"/>
    </location>
</feature>
<name>A0A918WRP2_STRCJ</name>
<dbReference type="PANTHER" id="PTHR43278:SF4">
    <property type="entry name" value="NAD(P)H-DEPENDENT FMN-CONTAINING OXIDOREDUCTASE YWQN-RELATED"/>
    <property type="match status" value="1"/>
</dbReference>
<dbReference type="InterPro" id="IPR051796">
    <property type="entry name" value="ISF_SsuE-like"/>
</dbReference>